<evidence type="ECO:0000256" key="1">
    <source>
        <dbReference type="SAM" id="MobiDB-lite"/>
    </source>
</evidence>
<dbReference type="EMBL" id="ML995832">
    <property type="protein sequence ID" value="KAF2769658.1"/>
    <property type="molecule type" value="Genomic_DNA"/>
</dbReference>
<dbReference type="OrthoDB" id="3468019at2759"/>
<evidence type="ECO:0000313" key="2">
    <source>
        <dbReference type="EMBL" id="KAF2769658.1"/>
    </source>
</evidence>
<proteinExistence type="predicted"/>
<accession>A0A6G1LB62</accession>
<protein>
    <submittedName>
        <fullName evidence="2">Uncharacterized protein</fullName>
    </submittedName>
</protein>
<feature type="compositionally biased region" description="Basic residues" evidence="1">
    <location>
        <begin position="67"/>
        <end position="76"/>
    </location>
</feature>
<feature type="region of interest" description="Disordered" evidence="1">
    <location>
        <begin position="58"/>
        <end position="96"/>
    </location>
</feature>
<sequence length="129" mass="14091">METPEWPTQPLPQTIKDLINHFYELAELCDQSSGQRLADTVFAKEGKLIINKRILAGPKGASIPQPHNHRLNRPRARPNGIRQKSPTTASSAATTTQPCCASTHSIESSPATVKAAISCSQEPYDYVPI</sequence>
<keyword evidence="3" id="KW-1185">Reference proteome</keyword>
<name>A0A6G1LB62_9PEZI</name>
<evidence type="ECO:0000313" key="3">
    <source>
        <dbReference type="Proteomes" id="UP000799436"/>
    </source>
</evidence>
<reference evidence="2" key="1">
    <citation type="journal article" date="2020" name="Stud. Mycol.">
        <title>101 Dothideomycetes genomes: a test case for predicting lifestyles and emergence of pathogens.</title>
        <authorList>
            <person name="Haridas S."/>
            <person name="Albert R."/>
            <person name="Binder M."/>
            <person name="Bloem J."/>
            <person name="Labutti K."/>
            <person name="Salamov A."/>
            <person name="Andreopoulos B."/>
            <person name="Baker S."/>
            <person name="Barry K."/>
            <person name="Bills G."/>
            <person name="Bluhm B."/>
            <person name="Cannon C."/>
            <person name="Castanera R."/>
            <person name="Culley D."/>
            <person name="Daum C."/>
            <person name="Ezra D."/>
            <person name="Gonzalez J."/>
            <person name="Henrissat B."/>
            <person name="Kuo A."/>
            <person name="Liang C."/>
            <person name="Lipzen A."/>
            <person name="Lutzoni F."/>
            <person name="Magnuson J."/>
            <person name="Mondo S."/>
            <person name="Nolan M."/>
            <person name="Ohm R."/>
            <person name="Pangilinan J."/>
            <person name="Park H.-J."/>
            <person name="Ramirez L."/>
            <person name="Alfaro M."/>
            <person name="Sun H."/>
            <person name="Tritt A."/>
            <person name="Yoshinaga Y."/>
            <person name="Zwiers L.-H."/>
            <person name="Turgeon B."/>
            <person name="Goodwin S."/>
            <person name="Spatafora J."/>
            <person name="Crous P."/>
            <person name="Grigoriev I."/>
        </authorList>
    </citation>
    <scope>NUCLEOTIDE SEQUENCE</scope>
    <source>
        <strain evidence="2">CBS 116005</strain>
    </source>
</reference>
<dbReference type="AlphaFoldDB" id="A0A6G1LB62"/>
<dbReference type="Proteomes" id="UP000799436">
    <property type="component" value="Unassembled WGS sequence"/>
</dbReference>
<organism evidence="2 3">
    <name type="scientific">Teratosphaeria nubilosa</name>
    <dbReference type="NCBI Taxonomy" id="161662"/>
    <lineage>
        <taxon>Eukaryota</taxon>
        <taxon>Fungi</taxon>
        <taxon>Dikarya</taxon>
        <taxon>Ascomycota</taxon>
        <taxon>Pezizomycotina</taxon>
        <taxon>Dothideomycetes</taxon>
        <taxon>Dothideomycetidae</taxon>
        <taxon>Mycosphaerellales</taxon>
        <taxon>Teratosphaeriaceae</taxon>
        <taxon>Teratosphaeria</taxon>
    </lineage>
</organism>
<feature type="compositionally biased region" description="Low complexity" evidence="1">
    <location>
        <begin position="85"/>
        <end position="96"/>
    </location>
</feature>
<gene>
    <name evidence="2" type="ORF">EJ03DRAFT_91017</name>
</gene>